<reference evidence="2 3" key="1">
    <citation type="submission" date="2020-05" db="EMBL/GenBank/DDBJ databases">
        <title>Draft genome sequence of Mycobacterium hippocampi DL, isolated from European seabass, Dicentrarchus labrax, reared in fish farms.</title>
        <authorList>
            <person name="Stathopoulou P."/>
            <person name="Asimakis E."/>
            <person name="Tzokas K."/>
            <person name="Batargias C."/>
            <person name="Tsiamis G."/>
        </authorList>
    </citation>
    <scope>NUCLEOTIDE SEQUENCE [LARGE SCALE GENOMIC DNA]</scope>
    <source>
        <strain evidence="2 3">DL</strain>
    </source>
</reference>
<accession>A0A850PKW1</accession>
<feature type="transmembrane region" description="Helical" evidence="1">
    <location>
        <begin position="49"/>
        <end position="71"/>
    </location>
</feature>
<comment type="caution">
    <text evidence="2">The sequence shown here is derived from an EMBL/GenBank/DDBJ whole genome shotgun (WGS) entry which is preliminary data.</text>
</comment>
<name>A0A850PKW1_9MYCO</name>
<dbReference type="Proteomes" id="UP000570517">
    <property type="component" value="Unassembled WGS sequence"/>
</dbReference>
<feature type="transmembrane region" description="Helical" evidence="1">
    <location>
        <begin position="115"/>
        <end position="136"/>
    </location>
</feature>
<protein>
    <submittedName>
        <fullName evidence="2">Uncharacterized protein</fullName>
    </submittedName>
</protein>
<sequence length="264" mass="27988">MDAQPALPVPPPQRVHSPTGVAWATICGTPIAGGIVLALNYWKWSQKGLAAAAVAGGLLTTALLGGLSWIVPIGVPALVFLVPLIVLGYFAARWLQGRRLDAHRAAGGTRVSPGIDALIGLGVTTVLVGALTLGFLSTALNPRSVLEYQESVDFGHGQLVFYSDGATRDDAQNLGEALFNARYFDDLAPAEVSIAGQGSGRVLSFVGADGVWDDSASLEYMRQLAEYIAPHIGGEPFTVVLLDPNLYEKKRCRLDDDWHCSPVP</sequence>
<feature type="transmembrane region" description="Helical" evidence="1">
    <location>
        <begin position="20"/>
        <end position="42"/>
    </location>
</feature>
<dbReference type="AlphaFoldDB" id="A0A850PKW1"/>
<dbReference type="EMBL" id="JABFYL010000012">
    <property type="protein sequence ID" value="NVN49183.1"/>
    <property type="molecule type" value="Genomic_DNA"/>
</dbReference>
<keyword evidence="1" id="KW-0812">Transmembrane</keyword>
<gene>
    <name evidence="2" type="ORF">HLY00_2069</name>
</gene>
<feature type="transmembrane region" description="Helical" evidence="1">
    <location>
        <begin position="77"/>
        <end position="95"/>
    </location>
</feature>
<evidence type="ECO:0000313" key="2">
    <source>
        <dbReference type="EMBL" id="NVN49183.1"/>
    </source>
</evidence>
<evidence type="ECO:0000256" key="1">
    <source>
        <dbReference type="SAM" id="Phobius"/>
    </source>
</evidence>
<evidence type="ECO:0000313" key="3">
    <source>
        <dbReference type="Proteomes" id="UP000570517"/>
    </source>
</evidence>
<keyword evidence="3" id="KW-1185">Reference proteome</keyword>
<keyword evidence="1" id="KW-1133">Transmembrane helix</keyword>
<keyword evidence="1" id="KW-0472">Membrane</keyword>
<dbReference type="RefSeq" id="WP_178357573.1">
    <property type="nucleotide sequence ID" value="NZ_JABFYL010000012.1"/>
</dbReference>
<organism evidence="2 3">
    <name type="scientific">Mycolicibacterium hippocampi</name>
    <dbReference type="NCBI Taxonomy" id="659824"/>
    <lineage>
        <taxon>Bacteria</taxon>
        <taxon>Bacillati</taxon>
        <taxon>Actinomycetota</taxon>
        <taxon>Actinomycetes</taxon>
        <taxon>Mycobacteriales</taxon>
        <taxon>Mycobacteriaceae</taxon>
        <taxon>Mycolicibacterium</taxon>
    </lineage>
</organism>
<proteinExistence type="predicted"/>